<evidence type="ECO:0000256" key="2">
    <source>
        <dbReference type="SAM" id="Phobius"/>
    </source>
</evidence>
<keyword evidence="2" id="KW-1133">Transmembrane helix</keyword>
<keyword evidence="2" id="KW-0472">Membrane</keyword>
<dbReference type="Proteomes" id="UP001515480">
    <property type="component" value="Unassembled WGS sequence"/>
</dbReference>
<feature type="region of interest" description="Disordered" evidence="1">
    <location>
        <begin position="56"/>
        <end position="79"/>
    </location>
</feature>
<dbReference type="CDD" id="cd08983">
    <property type="entry name" value="GH43_Bt3655-like"/>
    <property type="match status" value="1"/>
</dbReference>
<reference evidence="4 5" key="1">
    <citation type="journal article" date="2024" name="Science">
        <title>Giant polyketide synthase enzymes in the biosynthesis of giant marine polyether toxins.</title>
        <authorList>
            <person name="Fallon T.R."/>
            <person name="Shende V.V."/>
            <person name="Wierzbicki I.H."/>
            <person name="Pendleton A.L."/>
            <person name="Watervoot N.F."/>
            <person name="Auber R.P."/>
            <person name="Gonzalez D.J."/>
            <person name="Wisecaver J.H."/>
            <person name="Moore B.S."/>
        </authorList>
    </citation>
    <scope>NUCLEOTIDE SEQUENCE [LARGE SCALE GENOMIC DNA]</scope>
    <source>
        <strain evidence="4 5">12B1</strain>
    </source>
</reference>
<protein>
    <recommendedName>
        <fullName evidence="3">Arabinosidase BT-3657-like N-terminal domain-containing protein</fullName>
    </recommendedName>
</protein>
<comment type="caution">
    <text evidence="4">The sequence shown here is derived from an EMBL/GenBank/DDBJ whole genome shotgun (WGS) entry which is preliminary data.</text>
</comment>
<evidence type="ECO:0000313" key="4">
    <source>
        <dbReference type="EMBL" id="KAL1515112.1"/>
    </source>
</evidence>
<evidence type="ECO:0000259" key="3">
    <source>
        <dbReference type="Pfam" id="PF22847"/>
    </source>
</evidence>
<evidence type="ECO:0000313" key="5">
    <source>
        <dbReference type="Proteomes" id="UP001515480"/>
    </source>
</evidence>
<name>A0AB34J743_PRYPA</name>
<accession>A0AB34J743</accession>
<dbReference type="InterPro" id="IPR050727">
    <property type="entry name" value="GH43_arabinanases"/>
</dbReference>
<feature type="domain" description="Arabinosidase BT-3657-like N-terminal" evidence="3">
    <location>
        <begin position="364"/>
        <end position="481"/>
    </location>
</feature>
<keyword evidence="2" id="KW-0812">Transmembrane</keyword>
<proteinExistence type="predicted"/>
<feature type="compositionally biased region" description="Basic and acidic residues" evidence="1">
    <location>
        <begin position="669"/>
        <end position="686"/>
    </location>
</feature>
<dbReference type="PANTHER" id="PTHR43301">
    <property type="entry name" value="ARABINAN ENDO-1,5-ALPHA-L-ARABINOSIDASE"/>
    <property type="match status" value="1"/>
</dbReference>
<organism evidence="4 5">
    <name type="scientific">Prymnesium parvum</name>
    <name type="common">Toxic golden alga</name>
    <dbReference type="NCBI Taxonomy" id="97485"/>
    <lineage>
        <taxon>Eukaryota</taxon>
        <taxon>Haptista</taxon>
        <taxon>Haptophyta</taxon>
        <taxon>Prymnesiophyceae</taxon>
        <taxon>Prymnesiales</taxon>
        <taxon>Prymnesiaceae</taxon>
        <taxon>Prymnesium</taxon>
    </lineage>
</organism>
<dbReference type="Gene3D" id="2.115.10.20">
    <property type="entry name" value="Glycosyl hydrolase domain, family 43"/>
    <property type="match status" value="1"/>
</dbReference>
<keyword evidence="5" id="KW-1185">Reference proteome</keyword>
<dbReference type="AlphaFoldDB" id="A0AB34J743"/>
<feature type="region of interest" description="Disordered" evidence="1">
    <location>
        <begin position="666"/>
        <end position="706"/>
    </location>
</feature>
<dbReference type="EMBL" id="JBGBPQ010000012">
    <property type="protein sequence ID" value="KAL1515112.1"/>
    <property type="molecule type" value="Genomic_DNA"/>
</dbReference>
<dbReference type="InterPro" id="IPR055133">
    <property type="entry name" value="BT_3657-like_N"/>
</dbReference>
<evidence type="ECO:0000256" key="1">
    <source>
        <dbReference type="SAM" id="MobiDB-lite"/>
    </source>
</evidence>
<sequence>MRPEWVLASFIIRSLCLPLCAFVCIPAALYFLSVAFLPALLPYALVQPHAQGARPSSLAPAAFPQREKGDRRAPAAARGAAGLLMSERSKIGPRHFTPPSLHLHSTFTPPSLHPSFTSPHTLSSPPSLHPSFTSPHTLSSPPSLHPSFTSPHLTLQSTFTSPLLHSSPPSLHPSFTSPHLTLQSTFTSPLLHSSPPSLHPSFTSPHLTLQSTFTSPLLHSSPPSLHPSFTSPHLTLQSTFTSTLLHFTPPSLHPAFTTPHLHYTPPSPHLTLQSTFTSPHLHLTAPYTPVLLHFTPPSLRFTFTPPHLHFTPPYLHFVPLSLHPTFTPPPSLHPTFTPPHLHSTPPTPLPPPHRARCTGYFTGNGEDGLHLLWSADGYTWSAVRDGESLLHPSSGEGLGGLMRDPSLAVGPDGTFHLVWTTSWTGGAIGYASSRDLVEWSAQRALRVMADEPRTRNCWAPELLYNERRGVWLIFWSSTVDGRFSQTADSSESGLNHRMYATSTSDFLSFSPTRLLFDAGFSSIDGTFLRPSPWALSASNPPEELLWIVKDETLKPEAHKHLRMCRAAWDQLESGGLSVIFGALGPPLSPEGVWAEGPSLVRLDRHWVVYYDAYQENRYRAMRSDDLVHWEDVTAQLSIPFEGTAQRVRHASVLWLPRRTPVQRLLPRHAPVERARREESEHAREPKAASVELEATQPELTRLASPN</sequence>
<gene>
    <name evidence="4" type="ORF">AB1Y20_004175</name>
</gene>
<feature type="transmembrane region" description="Helical" evidence="2">
    <location>
        <begin position="12"/>
        <end position="41"/>
    </location>
</feature>
<dbReference type="SUPFAM" id="SSF75005">
    <property type="entry name" value="Arabinanase/levansucrase/invertase"/>
    <property type="match status" value="1"/>
</dbReference>
<dbReference type="Pfam" id="PF22847">
    <property type="entry name" value="BT_3657-like_N"/>
    <property type="match status" value="1"/>
</dbReference>
<dbReference type="PANTHER" id="PTHR43301:SF3">
    <property type="entry name" value="ARABINAN ENDO-1,5-ALPHA-L-ARABINOSIDASE A-RELATED"/>
    <property type="match status" value="1"/>
</dbReference>
<feature type="region of interest" description="Disordered" evidence="1">
    <location>
        <begin position="114"/>
        <end position="151"/>
    </location>
</feature>
<dbReference type="InterPro" id="IPR023296">
    <property type="entry name" value="Glyco_hydro_beta-prop_sf"/>
</dbReference>